<evidence type="ECO:0000256" key="1">
    <source>
        <dbReference type="SAM" id="Phobius"/>
    </source>
</evidence>
<reference evidence="2" key="1">
    <citation type="journal article" date="2019" name="bioRxiv">
        <title>The Genome of the Zebra Mussel, Dreissena polymorpha: A Resource for Invasive Species Research.</title>
        <authorList>
            <person name="McCartney M.A."/>
            <person name="Auch B."/>
            <person name="Kono T."/>
            <person name="Mallez S."/>
            <person name="Zhang Y."/>
            <person name="Obille A."/>
            <person name="Becker A."/>
            <person name="Abrahante J.E."/>
            <person name="Garbe J."/>
            <person name="Badalamenti J.P."/>
            <person name="Herman A."/>
            <person name="Mangelson H."/>
            <person name="Liachko I."/>
            <person name="Sullivan S."/>
            <person name="Sone E.D."/>
            <person name="Koren S."/>
            <person name="Silverstein K.A.T."/>
            <person name="Beckman K.B."/>
            <person name="Gohl D.M."/>
        </authorList>
    </citation>
    <scope>NUCLEOTIDE SEQUENCE</scope>
    <source>
        <strain evidence="2">Duluth1</strain>
        <tissue evidence="2">Whole animal</tissue>
    </source>
</reference>
<dbReference type="Proteomes" id="UP000828390">
    <property type="component" value="Unassembled WGS sequence"/>
</dbReference>
<comment type="caution">
    <text evidence="2">The sequence shown here is derived from an EMBL/GenBank/DDBJ whole genome shotgun (WGS) entry which is preliminary data.</text>
</comment>
<keyword evidence="3" id="KW-1185">Reference proteome</keyword>
<dbReference type="AlphaFoldDB" id="A0A9D4M001"/>
<keyword evidence="1" id="KW-1133">Transmembrane helix</keyword>
<sequence>MLRDKNAIDLTKKQWETENYNGRGMGLGLHTRSLHEIIANRKLLTRLAKYIYSANRDTSDDSAISAILNRDTSDDSAISVWLNCDVSVRSGGGSCIVVGAVFGDGGGDFVGRLVVSVKVVVAVVLGIVVLVLKRRCS</sequence>
<proteinExistence type="predicted"/>
<feature type="transmembrane region" description="Helical" evidence="1">
    <location>
        <begin position="109"/>
        <end position="132"/>
    </location>
</feature>
<accession>A0A9D4M001</accession>
<dbReference type="EMBL" id="JAIWYP010000002">
    <property type="protein sequence ID" value="KAH3867818.1"/>
    <property type="molecule type" value="Genomic_DNA"/>
</dbReference>
<name>A0A9D4M001_DREPO</name>
<keyword evidence="1" id="KW-0472">Membrane</keyword>
<keyword evidence="1" id="KW-0812">Transmembrane</keyword>
<protein>
    <submittedName>
        <fullName evidence="2">Uncharacterized protein</fullName>
    </submittedName>
</protein>
<evidence type="ECO:0000313" key="2">
    <source>
        <dbReference type="EMBL" id="KAH3867818.1"/>
    </source>
</evidence>
<evidence type="ECO:0000313" key="3">
    <source>
        <dbReference type="Proteomes" id="UP000828390"/>
    </source>
</evidence>
<gene>
    <name evidence="2" type="ORF">DPMN_030955</name>
</gene>
<reference evidence="2" key="2">
    <citation type="submission" date="2020-11" db="EMBL/GenBank/DDBJ databases">
        <authorList>
            <person name="McCartney M.A."/>
            <person name="Auch B."/>
            <person name="Kono T."/>
            <person name="Mallez S."/>
            <person name="Becker A."/>
            <person name="Gohl D.M."/>
            <person name="Silverstein K.A.T."/>
            <person name="Koren S."/>
            <person name="Bechman K.B."/>
            <person name="Herman A."/>
            <person name="Abrahante J.E."/>
            <person name="Garbe J."/>
        </authorList>
    </citation>
    <scope>NUCLEOTIDE SEQUENCE</scope>
    <source>
        <strain evidence="2">Duluth1</strain>
        <tissue evidence="2">Whole animal</tissue>
    </source>
</reference>
<organism evidence="2 3">
    <name type="scientific">Dreissena polymorpha</name>
    <name type="common">Zebra mussel</name>
    <name type="synonym">Mytilus polymorpha</name>
    <dbReference type="NCBI Taxonomy" id="45954"/>
    <lineage>
        <taxon>Eukaryota</taxon>
        <taxon>Metazoa</taxon>
        <taxon>Spiralia</taxon>
        <taxon>Lophotrochozoa</taxon>
        <taxon>Mollusca</taxon>
        <taxon>Bivalvia</taxon>
        <taxon>Autobranchia</taxon>
        <taxon>Heteroconchia</taxon>
        <taxon>Euheterodonta</taxon>
        <taxon>Imparidentia</taxon>
        <taxon>Neoheterodontei</taxon>
        <taxon>Myida</taxon>
        <taxon>Dreissenoidea</taxon>
        <taxon>Dreissenidae</taxon>
        <taxon>Dreissena</taxon>
    </lineage>
</organism>